<feature type="domain" description="HTH cro/C1-type" evidence="2">
    <location>
        <begin position="14"/>
        <end position="59"/>
    </location>
</feature>
<dbReference type="GO" id="GO:0003677">
    <property type="term" value="F:DNA binding"/>
    <property type="evidence" value="ECO:0007669"/>
    <property type="project" value="InterPro"/>
</dbReference>
<evidence type="ECO:0000259" key="2">
    <source>
        <dbReference type="Pfam" id="PF01381"/>
    </source>
</evidence>
<dbReference type="Proteomes" id="UP000231987">
    <property type="component" value="Unassembled WGS sequence"/>
</dbReference>
<accession>A0A2J0YVB4</accession>
<protein>
    <recommendedName>
        <fullName evidence="2">HTH cro/C1-type domain-containing protein</fullName>
    </recommendedName>
</protein>
<gene>
    <name evidence="3" type="ORF">CEJ86_27385</name>
</gene>
<proteinExistence type="predicted"/>
<dbReference type="AlphaFoldDB" id="A0A2J0YVB4"/>
<dbReference type="SUPFAM" id="SSF47413">
    <property type="entry name" value="lambda repressor-like DNA-binding domains"/>
    <property type="match status" value="1"/>
</dbReference>
<dbReference type="Pfam" id="PF01381">
    <property type="entry name" value="HTH_3"/>
    <property type="match status" value="1"/>
</dbReference>
<name>A0A2J0YVB4_RHIML</name>
<evidence type="ECO:0000256" key="1">
    <source>
        <dbReference type="SAM" id="MobiDB-lite"/>
    </source>
</evidence>
<reference evidence="3 4" key="1">
    <citation type="submission" date="2017-06" db="EMBL/GenBank/DDBJ databases">
        <title>Ensifer strains isolated from leguminous trees and herbs display diverse denitrification phenotypes with some acting as strong N2O sinks.</title>
        <authorList>
            <person name="Woliy K."/>
            <person name="Mania D."/>
            <person name="Bakken L.R."/>
            <person name="Frostegard A."/>
        </authorList>
    </citation>
    <scope>NUCLEOTIDE SEQUENCE [LARGE SCALE GENOMIC DNA]</scope>
    <source>
        <strain evidence="3 4">AC50a</strain>
    </source>
</reference>
<comment type="caution">
    <text evidence="3">The sequence shown here is derived from an EMBL/GenBank/DDBJ whole genome shotgun (WGS) entry which is preliminary data.</text>
</comment>
<dbReference type="InterPro" id="IPR010982">
    <property type="entry name" value="Lambda_DNA-bd_dom_sf"/>
</dbReference>
<evidence type="ECO:0000313" key="4">
    <source>
        <dbReference type="Proteomes" id="UP000231987"/>
    </source>
</evidence>
<dbReference type="RefSeq" id="WP_100674232.1">
    <property type="nucleotide sequence ID" value="NZ_NJGD01000019.1"/>
</dbReference>
<dbReference type="EMBL" id="NJGD01000019">
    <property type="protein sequence ID" value="PJR11493.1"/>
    <property type="molecule type" value="Genomic_DNA"/>
</dbReference>
<sequence length="85" mass="9429">MPDLSEITAMIHRLEQAGFSRKAIAEGANIGASQITRIMAGEARNPTLRVIRSIESVYRQHFAADPPQRDLPQRFAKGCQPRAGR</sequence>
<feature type="region of interest" description="Disordered" evidence="1">
    <location>
        <begin position="63"/>
        <end position="85"/>
    </location>
</feature>
<dbReference type="InterPro" id="IPR001387">
    <property type="entry name" value="Cro/C1-type_HTH"/>
</dbReference>
<evidence type="ECO:0000313" key="3">
    <source>
        <dbReference type="EMBL" id="PJR11493.1"/>
    </source>
</evidence>
<organism evidence="3 4">
    <name type="scientific">Rhizobium meliloti</name>
    <name type="common">Ensifer meliloti</name>
    <name type="synonym">Sinorhizobium meliloti</name>
    <dbReference type="NCBI Taxonomy" id="382"/>
    <lineage>
        <taxon>Bacteria</taxon>
        <taxon>Pseudomonadati</taxon>
        <taxon>Pseudomonadota</taxon>
        <taxon>Alphaproteobacteria</taxon>
        <taxon>Hyphomicrobiales</taxon>
        <taxon>Rhizobiaceae</taxon>
        <taxon>Sinorhizobium/Ensifer group</taxon>
        <taxon>Sinorhizobium</taxon>
    </lineage>
</organism>